<dbReference type="GO" id="GO:0001881">
    <property type="term" value="P:receptor recycling"/>
    <property type="evidence" value="ECO:0007669"/>
    <property type="project" value="TreeGrafter"/>
</dbReference>
<dbReference type="Gene3D" id="2.60.40.1230">
    <property type="match status" value="1"/>
</dbReference>
<name>A0A9W7L454_9STRA</name>
<dbReference type="SUPFAM" id="SSF50729">
    <property type="entry name" value="PH domain-like"/>
    <property type="match status" value="1"/>
</dbReference>
<evidence type="ECO:0000256" key="2">
    <source>
        <dbReference type="SAM" id="MobiDB-lite"/>
    </source>
</evidence>
<dbReference type="PANTHER" id="PTHR22902">
    <property type="entry name" value="SESQUIPEDALIAN"/>
    <property type="match status" value="1"/>
</dbReference>
<protein>
    <recommendedName>
        <fullName evidence="3">PH domain-containing protein</fullName>
    </recommendedName>
</protein>
<dbReference type="GO" id="GO:0042147">
    <property type="term" value="P:retrograde transport, endosome to Golgi"/>
    <property type="evidence" value="ECO:0007669"/>
    <property type="project" value="TreeGrafter"/>
</dbReference>
<dbReference type="Gene3D" id="3.30.310.10">
    <property type="entry name" value="TATA-Binding Protein"/>
    <property type="match status" value="1"/>
</dbReference>
<keyword evidence="1" id="KW-0597">Phosphoprotein</keyword>
<dbReference type="CDD" id="cd00821">
    <property type="entry name" value="PH"/>
    <property type="match status" value="1"/>
</dbReference>
<dbReference type="AlphaFoldDB" id="A0A9W7L454"/>
<dbReference type="EMBL" id="BRYA01000653">
    <property type="protein sequence ID" value="GMI27942.1"/>
    <property type="molecule type" value="Genomic_DNA"/>
</dbReference>
<dbReference type="InterPro" id="IPR003164">
    <property type="entry name" value="Clathrin_a-adaptin_app_sub_C"/>
</dbReference>
<dbReference type="GO" id="GO:0030131">
    <property type="term" value="C:clathrin adaptor complex"/>
    <property type="evidence" value="ECO:0007669"/>
    <property type="project" value="InterPro"/>
</dbReference>
<dbReference type="InterPro" id="IPR009028">
    <property type="entry name" value="Coatomer/calthrin_app_sub_C"/>
</dbReference>
<dbReference type="InterPro" id="IPR011993">
    <property type="entry name" value="PH-like_dom_sf"/>
</dbReference>
<dbReference type="SUPFAM" id="SSF49348">
    <property type="entry name" value="Clathrin adaptor appendage domain"/>
    <property type="match status" value="1"/>
</dbReference>
<evidence type="ECO:0000313" key="4">
    <source>
        <dbReference type="EMBL" id="GMI27942.1"/>
    </source>
</evidence>
<dbReference type="InterPro" id="IPR013041">
    <property type="entry name" value="Clathrin_app_Ig-like_sf"/>
</dbReference>
<accession>A0A9W7L454</accession>
<dbReference type="InterPro" id="IPR012295">
    <property type="entry name" value="TBP_dom_sf"/>
</dbReference>
<feature type="region of interest" description="Disordered" evidence="2">
    <location>
        <begin position="765"/>
        <end position="790"/>
    </location>
</feature>
<dbReference type="Proteomes" id="UP001165065">
    <property type="component" value="Unassembled WGS sequence"/>
</dbReference>
<dbReference type="Pfam" id="PF00169">
    <property type="entry name" value="PH"/>
    <property type="match status" value="1"/>
</dbReference>
<dbReference type="GO" id="GO:0055037">
    <property type="term" value="C:recycling endosome"/>
    <property type="evidence" value="ECO:0007669"/>
    <property type="project" value="TreeGrafter"/>
</dbReference>
<keyword evidence="5" id="KW-1185">Reference proteome</keyword>
<sequence length="1086" mass="119118">MFSNFTGSGKPKRTSLDDNAAGLIAHFEHSYDARLIATMPKSLVPGEEESTYEDNNVKLPKEGRQVSITLSGESIAVSEHIGTRIGDMRERKILEMGWTDLIEIAWDHQQSQVRFKQRGVEDGPDPYSIFLVANSLELEANIKLRLKGLLGRLRGQGRIPSSQYIGMFAGVTKPKPFQRKRASLTTDPSEILPPLEEMRAIAVEKYRGSGKPMDSEHSARRALAIEHIYDGKCTFLVSVASGPGLEGYRDQSLLCLGENDISYFASEHAMQSDNKSLYMQYDEIESWDVLDGSHTPERCLMLTQKNSNLTFTFSLVQNGYNLPTLLHLKHTMEFFWNQHLEHSQRPALPNTTHGRAVARVFTLQGHRNPVPPPLGDLDVKDENGNVVANISERNRRSSSVGAKDVNQAALNTGPVIGSGKFEAVRRNTTQRATKRGSFFGGSKSSTPAVERYGARETWSYVTKHQGWLCKKGGIGPTGKKWLDRYFVLYSTAMGHFLSYYSDYGDSPLFSNERKERNLIDLGKVTFIRPVSNQQDAPAYSFDIVTIEREWTLSASNENDMQRWLQLLTTAVDEDVAIVPDDDLAFEVKTLKDPTDRLVKFDYSTLIKVSAFGVSIGIKGGKYDYQERFFWCYTDFYKWSVQNQFGKLTLFVSVFGSDDFNQQSKMDLEFRTRQAVQLASAIEFYIEKFMSIMYLKNEGLEVDSGGGGDVEYGNEDDYGDNTGVGEASDDEPESVAQSVDLLSLDNTPVPPVATAVSIENSGGIPLAEASFSPPPPPAASPGGGGRGDAAANDLLSIGVSNSAGNTSGAVDHSVGGELLDTFTTPSVTHAPQSCLDNMEKVNIPQFKKGKKEGMLYSEPGVLNVMLKHEWRGSQGRVSLCYVNAGQGEIVGLKSELKAEENNAAAVRTMLNPIPGEGKVAPGSQVVQQLMIECMQPFDSFPVVTLDFESGGTKRCYKLKVPCGICNFIEGTQMEGDDFMARWQKLNSPSLQSQTIVNSKAAVVPALVDQILTGCGLKTIPTLSEKSGGVCGVGTLKTGSSNASGGKISVGILCRVEINQAAQAYRVTVRTAHGGVSKILVDELKERL</sequence>
<gene>
    <name evidence="4" type="ORF">TrCOL_g6629</name>
</gene>
<feature type="domain" description="PH" evidence="3">
    <location>
        <begin position="461"/>
        <end position="572"/>
    </location>
</feature>
<dbReference type="OrthoDB" id="413467at2759"/>
<dbReference type="Pfam" id="PF02296">
    <property type="entry name" value="Alpha_adaptin_C"/>
    <property type="match status" value="1"/>
</dbReference>
<dbReference type="Gene3D" id="2.30.29.30">
    <property type="entry name" value="Pleckstrin-homology domain (PH domain)/Phosphotyrosine-binding domain (PTB)"/>
    <property type="match status" value="1"/>
</dbReference>
<dbReference type="GO" id="GO:0005769">
    <property type="term" value="C:early endosome"/>
    <property type="evidence" value="ECO:0007669"/>
    <property type="project" value="TreeGrafter"/>
</dbReference>
<dbReference type="GO" id="GO:0006886">
    <property type="term" value="P:intracellular protein transport"/>
    <property type="evidence" value="ECO:0007669"/>
    <property type="project" value="InterPro"/>
</dbReference>
<evidence type="ECO:0000313" key="5">
    <source>
        <dbReference type="Proteomes" id="UP001165065"/>
    </source>
</evidence>
<dbReference type="InterPro" id="IPR001849">
    <property type="entry name" value="PH_domain"/>
</dbReference>
<dbReference type="PANTHER" id="PTHR22902:SF27">
    <property type="entry name" value="PLECKSTRIN HOMOLOGY DOMAIN-CONTAINING FAMILY A MEMBER 3"/>
    <property type="match status" value="1"/>
</dbReference>
<evidence type="ECO:0000256" key="1">
    <source>
        <dbReference type="ARBA" id="ARBA00022553"/>
    </source>
</evidence>
<dbReference type="InterPro" id="IPR045188">
    <property type="entry name" value="Boi1/Boi2-like"/>
</dbReference>
<reference evidence="5" key="1">
    <citation type="journal article" date="2023" name="Commun. Biol.">
        <title>Genome analysis of Parmales, the sister group of diatoms, reveals the evolutionary specialization of diatoms from phago-mixotrophs to photoautotrophs.</title>
        <authorList>
            <person name="Ban H."/>
            <person name="Sato S."/>
            <person name="Yoshikawa S."/>
            <person name="Yamada K."/>
            <person name="Nakamura Y."/>
            <person name="Ichinomiya M."/>
            <person name="Sato N."/>
            <person name="Blanc-Mathieu R."/>
            <person name="Endo H."/>
            <person name="Kuwata A."/>
            <person name="Ogata H."/>
        </authorList>
    </citation>
    <scope>NUCLEOTIDE SEQUENCE [LARGE SCALE GENOMIC DNA]</scope>
</reference>
<evidence type="ECO:0000259" key="3">
    <source>
        <dbReference type="PROSITE" id="PS50003"/>
    </source>
</evidence>
<dbReference type="PROSITE" id="PS50003">
    <property type="entry name" value="PH_DOMAIN"/>
    <property type="match status" value="1"/>
</dbReference>
<dbReference type="SMART" id="SM00233">
    <property type="entry name" value="PH"/>
    <property type="match status" value="1"/>
</dbReference>
<dbReference type="SUPFAM" id="SSF55711">
    <property type="entry name" value="Subdomain of clathrin and coatomer appendage domain"/>
    <property type="match status" value="1"/>
</dbReference>
<dbReference type="GO" id="GO:0007032">
    <property type="term" value="P:endosome organization"/>
    <property type="evidence" value="ECO:0007669"/>
    <property type="project" value="TreeGrafter"/>
</dbReference>
<comment type="caution">
    <text evidence="4">The sequence shown here is derived from an EMBL/GenBank/DDBJ whole genome shotgun (WGS) entry which is preliminary data.</text>
</comment>
<feature type="region of interest" description="Disordered" evidence="2">
    <location>
        <begin position="705"/>
        <end position="735"/>
    </location>
</feature>
<organism evidence="4 5">
    <name type="scientific">Triparma columacea</name>
    <dbReference type="NCBI Taxonomy" id="722753"/>
    <lineage>
        <taxon>Eukaryota</taxon>
        <taxon>Sar</taxon>
        <taxon>Stramenopiles</taxon>
        <taxon>Ochrophyta</taxon>
        <taxon>Bolidophyceae</taxon>
        <taxon>Parmales</taxon>
        <taxon>Triparmaceae</taxon>
        <taxon>Triparma</taxon>
    </lineage>
</organism>
<dbReference type="GO" id="GO:0005802">
    <property type="term" value="C:trans-Golgi network"/>
    <property type="evidence" value="ECO:0007669"/>
    <property type="project" value="TreeGrafter"/>
</dbReference>
<proteinExistence type="predicted"/>
<dbReference type="GO" id="GO:0005829">
    <property type="term" value="C:cytosol"/>
    <property type="evidence" value="ECO:0007669"/>
    <property type="project" value="GOC"/>
</dbReference>